<dbReference type="AlphaFoldDB" id="H1KWN9"/>
<dbReference type="STRING" id="647171.MetfoDRAFT_0212"/>
<dbReference type="InterPro" id="IPR018977">
    <property type="entry name" value="NurA_domain"/>
</dbReference>
<dbReference type="EMBL" id="AGJL01000003">
    <property type="protein sequence ID" value="EHP89154.1"/>
    <property type="molecule type" value="Genomic_DNA"/>
</dbReference>
<evidence type="ECO:0000259" key="2">
    <source>
        <dbReference type="SMART" id="SM00933"/>
    </source>
</evidence>
<evidence type="ECO:0000256" key="1">
    <source>
        <dbReference type="SAM" id="Coils"/>
    </source>
</evidence>
<evidence type="ECO:0000313" key="3">
    <source>
        <dbReference type="EMBL" id="EHP89154.1"/>
    </source>
</evidence>
<gene>
    <name evidence="3" type="ORF">MetfoDRAFT_0212</name>
</gene>
<feature type="coiled-coil region" evidence="1">
    <location>
        <begin position="243"/>
        <end position="304"/>
    </location>
</feature>
<reference evidence="3 4" key="1">
    <citation type="submission" date="2011-09" db="EMBL/GenBank/DDBJ databases">
        <title>The draft genome of Methanotorris formicicus Mc-S-70.</title>
        <authorList>
            <consortium name="US DOE Joint Genome Institute (JGI-PGF)"/>
            <person name="Lucas S."/>
            <person name="Han J."/>
            <person name="Lapidus A."/>
            <person name="Cheng J.-F."/>
            <person name="Goodwin L."/>
            <person name="Pitluck S."/>
            <person name="Peters L."/>
            <person name="Land M.L."/>
            <person name="Hauser L."/>
            <person name="Sieprawska-Lupa M."/>
            <person name="Takai K."/>
            <person name="Miyazaki J."/>
            <person name="Whitman W."/>
            <person name="Woyke T.J."/>
        </authorList>
    </citation>
    <scope>NUCLEOTIDE SEQUENCE [LARGE SCALE GENOMIC DNA]</scope>
    <source>
        <strain evidence="3 4">Mc-S-70</strain>
    </source>
</reference>
<name>H1KWN9_9EURY</name>
<dbReference type="OrthoDB" id="33831at2157"/>
<keyword evidence="4" id="KW-1185">Reference proteome</keyword>
<proteinExistence type="predicted"/>
<dbReference type="Proteomes" id="UP000003706">
    <property type="component" value="Unassembled WGS sequence"/>
</dbReference>
<dbReference type="RefSeq" id="WP_007043658.1">
    <property type="nucleotide sequence ID" value="NZ_AGJL01000003.1"/>
</dbReference>
<dbReference type="PATRIC" id="fig|647171.4.peg.209"/>
<comment type="caution">
    <text evidence="3">The sequence shown here is derived from an EMBL/GenBank/DDBJ whole genome shotgun (WGS) entry which is preliminary data.</text>
</comment>
<dbReference type="Pfam" id="PF09376">
    <property type="entry name" value="NurA"/>
    <property type="match status" value="1"/>
</dbReference>
<keyword evidence="1" id="KW-0175">Coiled coil</keyword>
<evidence type="ECO:0000313" key="4">
    <source>
        <dbReference type="Proteomes" id="UP000003706"/>
    </source>
</evidence>
<dbReference type="SMART" id="SM00933">
    <property type="entry name" value="NurA"/>
    <property type="match status" value="1"/>
</dbReference>
<protein>
    <submittedName>
        <fullName evidence="3">NurA domain protein</fullName>
    </submittedName>
</protein>
<organism evidence="3 4">
    <name type="scientific">Methanotorris formicicus Mc-S-70</name>
    <dbReference type="NCBI Taxonomy" id="647171"/>
    <lineage>
        <taxon>Archaea</taxon>
        <taxon>Methanobacteriati</taxon>
        <taxon>Methanobacteriota</taxon>
        <taxon>Methanomada group</taxon>
        <taxon>Methanococci</taxon>
        <taxon>Methanococcales</taxon>
        <taxon>Methanocaldococcaceae</taxon>
        <taxon>Methanotorris</taxon>
    </lineage>
</organism>
<accession>H1KWN9</accession>
<feature type="domain" description="NurA" evidence="2">
    <location>
        <begin position="42"/>
        <end position="345"/>
    </location>
</feature>
<sequence length="376" mass="44095">MDLSIILKKKGVIRKKIEELENKNLNVNDYWVECDFNNPKDLFFGGGDGSFNNIDYISYSLYMIGSISYLHRVGEKIERAKSSYDIDIIQPYVSVRDRLRLYMLTMELKNALWTLENKGVDYYLIDGSLYSLLIQTHTYGSKYVDVEEIYNNYSKEIKNLIEEEIKSGDIRITSNNIEVEDKNEKIVLEQVEYIITFLELLKKYKDRLIGISKTSKINIYFKNALMPDIAVFSKNTKNSGYSIPISIENLKKEMEEIEEMEKNSNKLKRKHDYLKRIINNIEYINKFENVLDNLYLQFVRLENNKGILGISSLKPIDEHVLSSLREISVNGYPYILKKSHENVEITDDALEMCAKILKINETVDRYLLKKQRRMGL</sequence>